<comment type="caution">
    <text evidence="3">The sequence shown here is derived from an EMBL/GenBank/DDBJ whole genome shotgun (WGS) entry which is preliminary data.</text>
</comment>
<evidence type="ECO:0000259" key="2">
    <source>
        <dbReference type="Pfam" id="PF08031"/>
    </source>
</evidence>
<dbReference type="GO" id="GO:0050660">
    <property type="term" value="F:flavin adenine dinucleotide binding"/>
    <property type="evidence" value="ECO:0007669"/>
    <property type="project" value="InterPro"/>
</dbReference>
<feature type="domain" description="Berberine/berberine-like" evidence="2">
    <location>
        <begin position="137"/>
        <end position="177"/>
    </location>
</feature>
<accession>A0A2P6NFG5</accession>
<dbReference type="EMBL" id="MDYQ01000098">
    <property type="protein sequence ID" value="PRP82694.1"/>
    <property type="molecule type" value="Genomic_DNA"/>
</dbReference>
<dbReference type="GO" id="GO:0016491">
    <property type="term" value="F:oxidoreductase activity"/>
    <property type="evidence" value="ECO:0007669"/>
    <property type="project" value="InterPro"/>
</dbReference>
<dbReference type="Gene3D" id="3.40.462.20">
    <property type="match status" value="1"/>
</dbReference>
<dbReference type="InterPro" id="IPR012951">
    <property type="entry name" value="BBE"/>
</dbReference>
<feature type="region of interest" description="Disordered" evidence="1">
    <location>
        <begin position="15"/>
        <end position="34"/>
    </location>
</feature>
<organism evidence="3 4">
    <name type="scientific">Planoprotostelium fungivorum</name>
    <dbReference type="NCBI Taxonomy" id="1890364"/>
    <lineage>
        <taxon>Eukaryota</taxon>
        <taxon>Amoebozoa</taxon>
        <taxon>Evosea</taxon>
        <taxon>Variosea</taxon>
        <taxon>Cavosteliida</taxon>
        <taxon>Cavosteliaceae</taxon>
        <taxon>Planoprotostelium</taxon>
    </lineage>
</organism>
<evidence type="ECO:0000256" key="1">
    <source>
        <dbReference type="SAM" id="MobiDB-lite"/>
    </source>
</evidence>
<dbReference type="OrthoDB" id="9983560at2759"/>
<keyword evidence="4" id="KW-1185">Reference proteome</keyword>
<dbReference type="Gene3D" id="3.30.465.10">
    <property type="match status" value="1"/>
</dbReference>
<proteinExistence type="predicted"/>
<gene>
    <name evidence="3" type="ORF">PROFUN_10058</name>
</gene>
<dbReference type="Pfam" id="PF08031">
    <property type="entry name" value="BBE"/>
    <property type="match status" value="1"/>
</dbReference>
<dbReference type="Proteomes" id="UP000241769">
    <property type="component" value="Unassembled WGS sequence"/>
</dbReference>
<evidence type="ECO:0000313" key="3">
    <source>
        <dbReference type="EMBL" id="PRP82694.1"/>
    </source>
</evidence>
<evidence type="ECO:0000313" key="4">
    <source>
        <dbReference type="Proteomes" id="UP000241769"/>
    </source>
</evidence>
<dbReference type="AlphaFoldDB" id="A0A2P6NFG5"/>
<name>A0A2P6NFG5_9EUKA</name>
<reference evidence="3 4" key="1">
    <citation type="journal article" date="2018" name="Genome Biol. Evol.">
        <title>Multiple Roots of Fruiting Body Formation in Amoebozoa.</title>
        <authorList>
            <person name="Hillmann F."/>
            <person name="Forbes G."/>
            <person name="Novohradska S."/>
            <person name="Ferling I."/>
            <person name="Riege K."/>
            <person name="Groth M."/>
            <person name="Westermann M."/>
            <person name="Marz M."/>
            <person name="Spaller T."/>
            <person name="Winckler T."/>
            <person name="Schaap P."/>
            <person name="Glockner G."/>
        </authorList>
    </citation>
    <scope>NUCLEOTIDE SEQUENCE [LARGE SCALE GENOMIC DNA]</scope>
    <source>
        <strain evidence="3 4">Jena</strain>
    </source>
</reference>
<sequence length="218" mass="25268">MRGALAYRWSRRGATTGLAGPEGEPTVDLPVEPERSYDGTRWEETYRWSRRGAATGLIHKSHRAGGRNDSRWRNAGCIDEKILRARFSYVASRRFFTKAVDTPKDNKTQTYKSLWHVVSSESFVKRLRYYTPNGVVYFGESSLTAPNHTKAYWGVNYERLLEVKRRWDPENHFQITTSQFIVKESYIWLTLVYTPLNNDLYHRHSQVSDGTLGLIMGP</sequence>
<protein>
    <submittedName>
        <fullName evidence="3">FAD linked oxidase</fullName>
    </submittedName>
</protein>
<dbReference type="InterPro" id="IPR016169">
    <property type="entry name" value="FAD-bd_PCMH_sub2"/>
</dbReference>
<dbReference type="InParanoid" id="A0A2P6NFG5"/>